<dbReference type="Proteomes" id="UP000283732">
    <property type="component" value="Unassembled WGS sequence"/>
</dbReference>
<feature type="domain" description="Putative carbohydrate metabolism" evidence="1">
    <location>
        <begin position="319"/>
        <end position="541"/>
    </location>
</feature>
<dbReference type="Pfam" id="PF13201">
    <property type="entry name" value="PCMD"/>
    <property type="match status" value="1"/>
</dbReference>
<dbReference type="PROSITE" id="PS51257">
    <property type="entry name" value="PROKAR_LIPOPROTEIN"/>
    <property type="match status" value="1"/>
</dbReference>
<reference evidence="4 5" key="1">
    <citation type="submission" date="2018-08" db="EMBL/GenBank/DDBJ databases">
        <title>A genome reference for cultivated species of the human gut microbiota.</title>
        <authorList>
            <person name="Zou Y."/>
            <person name="Xue W."/>
            <person name="Luo G."/>
        </authorList>
    </citation>
    <scope>NUCLEOTIDE SEQUENCE [LARGE SCALE GENOMIC DNA]</scope>
    <source>
        <strain evidence="3 4">AM16-50</strain>
        <strain evidence="2 5">AM50-15</strain>
    </source>
</reference>
<dbReference type="Proteomes" id="UP000285173">
    <property type="component" value="Unassembled WGS sequence"/>
</dbReference>
<sequence>MKRKSIFLTFGLLVLSWIGCVENDLPYPTIVGQITEMEVAGMTSCRILGASNTVEIKVADTIDLRDLRVEKLVVTEGMKVYPDSAACLDIAHFPDTGFVSADSLPAGMDTRMNFLNPVKFRLSLYQDYEWTVNVSRDIVRKIKIKNQVGSALVDDYTKNVIVYVDSTEQPSLRNIEIEELQLGSSIAQTTPDPSKVVDFTRPRVFYVTAFDETEEWTLSVQYPNANVQLTQLSAWTRRAYVSGSISKGEVEAEYRKVGETTWESVLSNEISYEEEDFLIMMTHLTPGTDYEYRLTMNGTVGEILTFTTDTIMQVPNLGFDDWVMKNEKTWYPNATLDDADHFWDSGNEGASIASRNPTAPETGDVVKDRAVRMASDYISIASKFAAGNIYTGDFVGLAGIEGAELDFGQPYTGRPSALKGYYKYTPGVIDQAKAPYDALMGQTDSCHIYIGLFDWSAPFRVNTTTGTFVDLTWNNESMIAFGELKSNEATGSEYKQFKINLTYRDYFTRPKYILIVASASKYGDYFTGSTSSVMYLDECELVFE</sequence>
<dbReference type="EMBL" id="QRKC01000001">
    <property type="protein sequence ID" value="RHH80491.1"/>
    <property type="molecule type" value="Genomic_DNA"/>
</dbReference>
<evidence type="ECO:0000313" key="4">
    <source>
        <dbReference type="Proteomes" id="UP000283732"/>
    </source>
</evidence>
<evidence type="ECO:0000313" key="2">
    <source>
        <dbReference type="EMBL" id="RGZ49386.1"/>
    </source>
</evidence>
<organism evidence="2 5">
    <name type="scientific">Parabacteroides merdae</name>
    <dbReference type="NCBI Taxonomy" id="46503"/>
    <lineage>
        <taxon>Bacteria</taxon>
        <taxon>Pseudomonadati</taxon>
        <taxon>Bacteroidota</taxon>
        <taxon>Bacteroidia</taxon>
        <taxon>Bacteroidales</taxon>
        <taxon>Tannerellaceae</taxon>
        <taxon>Parabacteroides</taxon>
    </lineage>
</organism>
<dbReference type="InterPro" id="IPR038653">
    <property type="entry name" value="Put_CMD_sf"/>
</dbReference>
<name>A0A3R6C199_9BACT</name>
<comment type="caution">
    <text evidence="2">The sequence shown here is derived from an EMBL/GenBank/DDBJ whole genome shotgun (WGS) entry which is preliminary data.</text>
</comment>
<evidence type="ECO:0000313" key="5">
    <source>
        <dbReference type="Proteomes" id="UP000285173"/>
    </source>
</evidence>
<dbReference type="InterPro" id="IPR025112">
    <property type="entry name" value="PCMD"/>
</dbReference>
<dbReference type="AlphaFoldDB" id="A0A3R6C199"/>
<evidence type="ECO:0000259" key="1">
    <source>
        <dbReference type="Pfam" id="PF13201"/>
    </source>
</evidence>
<dbReference type="RefSeq" id="WP_122202869.1">
    <property type="nucleotide sequence ID" value="NZ_QRKC01000001.1"/>
</dbReference>
<protein>
    <recommendedName>
        <fullName evidence="1">Putative carbohydrate metabolism domain-containing protein</fullName>
    </recommendedName>
</protein>
<dbReference type="EMBL" id="QSEF01000007">
    <property type="protein sequence ID" value="RGZ49386.1"/>
    <property type="molecule type" value="Genomic_DNA"/>
</dbReference>
<gene>
    <name evidence="3" type="ORF">DW191_05220</name>
    <name evidence="2" type="ORF">DW986_06270</name>
</gene>
<dbReference type="Gene3D" id="2.60.120.890">
    <property type="entry name" value="BT2081, beta-jelly-roll domain"/>
    <property type="match status" value="1"/>
</dbReference>
<evidence type="ECO:0000313" key="3">
    <source>
        <dbReference type="EMBL" id="RHH80491.1"/>
    </source>
</evidence>
<accession>A0A3R6C199</accession>
<proteinExistence type="predicted"/>